<evidence type="ECO:0000256" key="1">
    <source>
        <dbReference type="SAM" id="MobiDB-lite"/>
    </source>
</evidence>
<dbReference type="EMBL" id="CDMY01000571">
    <property type="protein sequence ID" value="CEM23728.1"/>
    <property type="molecule type" value="Genomic_DNA"/>
</dbReference>
<name>A0A0G4G5I6_VITBC</name>
<proteinExistence type="predicted"/>
<dbReference type="VEuPathDB" id="CryptoDB:Vbra_17084"/>
<feature type="region of interest" description="Disordered" evidence="1">
    <location>
        <begin position="1"/>
        <end position="52"/>
    </location>
</feature>
<sequence length="481" mass="52853">MVTDKRPQGEQKWVTAEVYRTEETDGGPETSPHTQQQGSSTGGPRADHGGSSRDLLQKIQLIASQIAFDAERAQHMIAPNTNNNTSVPPGVGCKHKHVATSAPAAAAAGAAGAGADAGAGASRVFRSFDVPGAETSTLQHYRQTARKQSPVFSVPKEVEEEVLFPLLWGGLAISLASLRSSCRLGRQRVSADSLRFQIDAQLTTKYIDHIIIYDLNSVSLLLRLLYIIENSGEWVGWEPIMRVAMHQGRGPGRLPIELGSAAMEGVDSRQVFDGRCEALRQLSLICRHLNSPGRRNDMRLQRVNNEERLGRCPLYINTLQSLPPNCPFRDEFDQNNPVCEHPDDYCASIQDAVLFEMDGPVFHVPEFQPRAMPSIMDLVKQQPPLWNSCYTVATRQSPEGYLRRVVIVLTGDQPQDTFEVHLYINSKFPPLGLSAARTKLCTTERPVTGKQGAAAFPLTVRVVREVMGADAEGAFDHQPAL</sequence>
<reference evidence="2 3" key="1">
    <citation type="submission" date="2014-11" db="EMBL/GenBank/DDBJ databases">
        <authorList>
            <person name="Zhu J."/>
            <person name="Qi W."/>
            <person name="Song R."/>
        </authorList>
    </citation>
    <scope>NUCLEOTIDE SEQUENCE [LARGE SCALE GENOMIC DNA]</scope>
</reference>
<dbReference type="AlphaFoldDB" id="A0A0G4G5I6"/>
<dbReference type="InParanoid" id="A0A0G4G5I6"/>
<keyword evidence="3" id="KW-1185">Reference proteome</keyword>
<evidence type="ECO:0000313" key="2">
    <source>
        <dbReference type="EMBL" id="CEM23728.1"/>
    </source>
</evidence>
<evidence type="ECO:0000313" key="3">
    <source>
        <dbReference type="Proteomes" id="UP000041254"/>
    </source>
</evidence>
<dbReference type="PhylomeDB" id="A0A0G4G5I6"/>
<accession>A0A0G4G5I6</accession>
<dbReference type="Proteomes" id="UP000041254">
    <property type="component" value="Unassembled WGS sequence"/>
</dbReference>
<gene>
    <name evidence="2" type="ORF">Vbra_17084</name>
</gene>
<protein>
    <submittedName>
        <fullName evidence="2">Uncharacterized protein</fullName>
    </submittedName>
</protein>
<organism evidence="2 3">
    <name type="scientific">Vitrella brassicaformis (strain CCMP3155)</name>
    <dbReference type="NCBI Taxonomy" id="1169540"/>
    <lineage>
        <taxon>Eukaryota</taxon>
        <taxon>Sar</taxon>
        <taxon>Alveolata</taxon>
        <taxon>Colpodellida</taxon>
        <taxon>Vitrellaceae</taxon>
        <taxon>Vitrella</taxon>
    </lineage>
</organism>